<feature type="region of interest" description="Disordered" evidence="1">
    <location>
        <begin position="183"/>
        <end position="225"/>
    </location>
</feature>
<keyword evidence="3" id="KW-1185">Reference proteome</keyword>
<dbReference type="Proteomes" id="UP001266305">
    <property type="component" value="Unassembled WGS sequence"/>
</dbReference>
<feature type="region of interest" description="Disordered" evidence="1">
    <location>
        <begin position="112"/>
        <end position="144"/>
    </location>
</feature>
<sequence length="225" mass="22670">MAHVTETSREVELALGVLGCPTLPCRFRAAPPELRRASAALAASIPVAAAPPTFRVHTVTKNEKSLNQCLAEWKLFIYNPTTGEFLGRTAKSWGELAAAGCPGRAAVRGVPGGVGGNGKARGGFPRRGPRPPDPNLGGSGTARPHSLLAGIAGLADAHSQGSAACRAGSSLLAGSGAHVLLGPPARRGAGSRGPLPGPVREPSSPASFVRSGEALAEVPGRMSGS</sequence>
<accession>A0ABQ9UXX9</accession>
<dbReference type="InterPro" id="IPR000402">
    <property type="entry name" value="Na/K_ATPase_sub_beta"/>
</dbReference>
<organism evidence="2 3">
    <name type="scientific">Saguinus oedipus</name>
    <name type="common">Cotton-top tamarin</name>
    <name type="synonym">Oedipomidas oedipus</name>
    <dbReference type="NCBI Taxonomy" id="9490"/>
    <lineage>
        <taxon>Eukaryota</taxon>
        <taxon>Metazoa</taxon>
        <taxon>Chordata</taxon>
        <taxon>Craniata</taxon>
        <taxon>Vertebrata</taxon>
        <taxon>Euteleostomi</taxon>
        <taxon>Mammalia</taxon>
        <taxon>Eutheria</taxon>
        <taxon>Euarchontoglires</taxon>
        <taxon>Primates</taxon>
        <taxon>Haplorrhini</taxon>
        <taxon>Platyrrhini</taxon>
        <taxon>Cebidae</taxon>
        <taxon>Callitrichinae</taxon>
        <taxon>Saguinus</taxon>
    </lineage>
</organism>
<evidence type="ECO:0000313" key="3">
    <source>
        <dbReference type="Proteomes" id="UP001266305"/>
    </source>
</evidence>
<gene>
    <name evidence="2" type="ORF">P7K49_019300</name>
</gene>
<dbReference type="EMBL" id="JASSZA010000009">
    <property type="protein sequence ID" value="KAK2101634.1"/>
    <property type="molecule type" value="Genomic_DNA"/>
</dbReference>
<evidence type="ECO:0000313" key="2">
    <source>
        <dbReference type="EMBL" id="KAK2101634.1"/>
    </source>
</evidence>
<name>A0ABQ9UXX9_SAGOE</name>
<feature type="compositionally biased region" description="Gly residues" evidence="1">
    <location>
        <begin position="112"/>
        <end position="121"/>
    </location>
</feature>
<reference evidence="2 3" key="1">
    <citation type="submission" date="2023-05" db="EMBL/GenBank/DDBJ databases">
        <title>B98-5 Cell Line De Novo Hybrid Assembly: An Optical Mapping Approach.</title>
        <authorList>
            <person name="Kananen K."/>
            <person name="Auerbach J.A."/>
            <person name="Kautto E."/>
            <person name="Blachly J.S."/>
        </authorList>
    </citation>
    <scope>NUCLEOTIDE SEQUENCE [LARGE SCALE GENOMIC DNA]</scope>
    <source>
        <strain evidence="2">B95-8</strain>
        <tissue evidence="2">Cell line</tissue>
    </source>
</reference>
<dbReference type="Gene3D" id="1.20.5.170">
    <property type="match status" value="1"/>
</dbReference>
<proteinExistence type="predicted"/>
<comment type="caution">
    <text evidence="2">The sequence shown here is derived from an EMBL/GenBank/DDBJ whole genome shotgun (WGS) entry which is preliminary data.</text>
</comment>
<protein>
    <submittedName>
        <fullName evidence="2">Uncharacterized protein</fullName>
    </submittedName>
</protein>
<dbReference type="Pfam" id="PF00287">
    <property type="entry name" value="Na_K-ATPase"/>
    <property type="match status" value="1"/>
</dbReference>
<dbReference type="PROSITE" id="PS00390">
    <property type="entry name" value="ATPASE_NA_K_BETA_1"/>
    <property type="match status" value="1"/>
</dbReference>
<evidence type="ECO:0000256" key="1">
    <source>
        <dbReference type="SAM" id="MobiDB-lite"/>
    </source>
</evidence>
<feature type="compositionally biased region" description="Low complexity" evidence="1">
    <location>
        <begin position="183"/>
        <end position="194"/>
    </location>
</feature>